<keyword evidence="4" id="KW-0906">Nuclear pore complex</keyword>
<dbReference type="PANTHER" id="PTHR11225">
    <property type="entry name" value="NUCLEAR PORE COMPLEX PROTEIN NUP93 NUCLEOPORIN NUP93 DEAD EYE PROTEIN"/>
    <property type="match status" value="1"/>
</dbReference>
<reference evidence="5 6" key="1">
    <citation type="journal article" date="2011" name="Science">
        <title>Comparative functional genomics of the fission yeasts.</title>
        <authorList>
            <person name="Rhind N."/>
            <person name="Chen Z."/>
            <person name="Yassour M."/>
            <person name="Thompson D.A."/>
            <person name="Haas B.J."/>
            <person name="Habib N."/>
            <person name="Wapinski I."/>
            <person name="Roy S."/>
            <person name="Lin M.F."/>
            <person name="Heiman D.I."/>
            <person name="Young S.K."/>
            <person name="Furuya K."/>
            <person name="Guo Y."/>
            <person name="Pidoux A."/>
            <person name="Chen H.M."/>
            <person name="Robbertse B."/>
            <person name="Goldberg J.M."/>
            <person name="Aoki K."/>
            <person name="Bayne E.H."/>
            <person name="Berlin A.M."/>
            <person name="Desjardins C.A."/>
            <person name="Dobbs E."/>
            <person name="Dukaj L."/>
            <person name="Fan L."/>
            <person name="FitzGerald M.G."/>
            <person name="French C."/>
            <person name="Gujja S."/>
            <person name="Hansen K."/>
            <person name="Keifenheim D."/>
            <person name="Levin J.Z."/>
            <person name="Mosher R.A."/>
            <person name="Mueller C.A."/>
            <person name="Pfiffner J."/>
            <person name="Priest M."/>
            <person name="Russ C."/>
            <person name="Smialowska A."/>
            <person name="Swoboda P."/>
            <person name="Sykes S.M."/>
            <person name="Vaughn M."/>
            <person name="Vengrova S."/>
            <person name="Yoder R."/>
            <person name="Zeng Q."/>
            <person name="Allshire R."/>
            <person name="Baulcombe D."/>
            <person name="Birren B.W."/>
            <person name="Brown W."/>
            <person name="Ekwall K."/>
            <person name="Kellis M."/>
            <person name="Leatherwood J."/>
            <person name="Levin H."/>
            <person name="Margalit H."/>
            <person name="Martienssen R."/>
            <person name="Nieduszynski C.A."/>
            <person name="Spatafora J.W."/>
            <person name="Friedman N."/>
            <person name="Dalgaard J.Z."/>
            <person name="Baumann P."/>
            <person name="Niki H."/>
            <person name="Regev A."/>
            <person name="Nusbaum C."/>
        </authorList>
    </citation>
    <scope>NUCLEOTIDE SEQUENCE [LARGE SCALE GENOMIC DNA]</scope>
    <source>
        <strain evidence="6">yFS286</strain>
    </source>
</reference>
<accession>S9R5S1</accession>
<dbReference type="GO" id="GO:0006606">
    <property type="term" value="P:protein import into nucleus"/>
    <property type="evidence" value="ECO:0007669"/>
    <property type="project" value="TreeGrafter"/>
</dbReference>
<dbReference type="OMA" id="RPHAVHM"/>
<gene>
    <name evidence="5" type="ORF">SOCG_02863</name>
</gene>
<comment type="similarity">
    <text evidence="2 4">Belongs to the nucleoporin interacting component (NIC) family.</text>
</comment>
<keyword evidence="4" id="KW-0811">Translocation</keyword>
<organism evidence="5 6">
    <name type="scientific">Schizosaccharomyces octosporus (strain yFS286)</name>
    <name type="common">Fission yeast</name>
    <name type="synonym">Octosporomyces octosporus</name>
    <dbReference type="NCBI Taxonomy" id="483514"/>
    <lineage>
        <taxon>Eukaryota</taxon>
        <taxon>Fungi</taxon>
        <taxon>Dikarya</taxon>
        <taxon>Ascomycota</taxon>
        <taxon>Taphrinomycotina</taxon>
        <taxon>Schizosaccharomycetes</taxon>
        <taxon>Schizosaccharomycetales</taxon>
        <taxon>Schizosaccharomycetaceae</taxon>
        <taxon>Schizosaccharomyces</taxon>
    </lineage>
</organism>
<dbReference type="eggNOG" id="KOG2168">
    <property type="taxonomic scope" value="Eukaryota"/>
</dbReference>
<evidence type="ECO:0000313" key="5">
    <source>
        <dbReference type="EMBL" id="EPX73645.1"/>
    </source>
</evidence>
<keyword evidence="4" id="KW-0472">Membrane</keyword>
<keyword evidence="4" id="KW-0509">mRNA transport</keyword>
<proteinExistence type="inferred from homology"/>
<dbReference type="GO" id="GO:0017056">
    <property type="term" value="F:structural constituent of nuclear pore"/>
    <property type="evidence" value="ECO:0007669"/>
    <property type="project" value="InterPro"/>
</dbReference>
<dbReference type="Pfam" id="PF04097">
    <property type="entry name" value="Nic96"/>
    <property type="match status" value="1"/>
</dbReference>
<sequence>MQVVVYYLYRVMTVEPERVQKPTCSLPFLDTKSRKLVGELLQPSLPFIQLNLGQLEQRAIQSHDHIPPSKDGNTKAHYLLAGSGINAERTWKKIESLSLHAKPPTTLELSFTDVDMFLKYQREKNVLCSLETLIQDAQSQFDKYLETEWQGKKPGVREFSESTVSQEKKLATGTQNIARCQAFAASLKKCYFDISQSSPGSDYISSFCDVAKELSKDTKSLLLYETWNLLRSFTSYDSFSDPLLGPKSQLFPFYEDSPSKVRLNQRIIDCSRRFLEKQFFDVVNKEIENNPQAASIGGVPSVLNKIRAYINIRFSKNGVWANSNIEFLGDLPVWAFIFYLLRAGYLDEAVTYTQQNHSFFEDRQASDFPTYLKAYSKAPNSIIPKELRNKLFSEFNQTLRFQEDYDPFKYAVYKIIGRCELSKTSCPSVCFVTEDYIWLQLSLAREFTETNVSAHECFSLQDVQKLVISYGPDYFTKQGSYPVMYFFLLMLCGLYERAIEFLYSYYPADAVHFAIACAHYGLLHTASLKSSPPLDALLINDTEGQPSIRYEAMLMGYVKGMQEFDAITSACYLASMCEVAEYAPVCHEALKDLILNTRDYVNLVGDIRADGERIPGFLESRYSLLKLSSQEEFLTKITLQSAKIADDQGLWSDSILLYHLAEAYDVVISVVNRCLGSALLGFMDQGIFPEKLVSLVKNMMNVYGKNPSIYSKVNYKNRETTDLLLLTVEAFHAFVNKDYEQVLAALQQLEILPLDTECDSHVVRKLAAEFRFLNDSLLHNIPGIILVAMKSINELYKKQKLSDYNSDSVANTKLQFYRIKARKIVMYSSLIDFRMPSHVLEQLNRCEIEMT</sequence>
<keyword evidence="4" id="KW-0813">Transport</keyword>
<dbReference type="PANTHER" id="PTHR11225:SF4">
    <property type="entry name" value="NUCLEAR PORE COMPLEX PROTEIN NUP93"/>
    <property type="match status" value="1"/>
</dbReference>
<dbReference type="EMBL" id="KE503206">
    <property type="protein sequence ID" value="EPX73645.1"/>
    <property type="molecule type" value="Genomic_DNA"/>
</dbReference>
<protein>
    <recommendedName>
        <fullName evidence="4">Nuclear pore protein</fullName>
    </recommendedName>
</protein>
<evidence type="ECO:0000256" key="3">
    <source>
        <dbReference type="ARBA" id="ARBA00023242"/>
    </source>
</evidence>
<dbReference type="GO" id="GO:0016973">
    <property type="term" value="P:poly(A)+ mRNA export from nucleus"/>
    <property type="evidence" value="ECO:0007669"/>
    <property type="project" value="EnsemblFungi"/>
</dbReference>
<evidence type="ECO:0000313" key="6">
    <source>
        <dbReference type="Proteomes" id="UP000016088"/>
    </source>
</evidence>
<dbReference type="GeneID" id="25031837"/>
<dbReference type="RefSeq" id="XP_013016807.1">
    <property type="nucleotide sequence ID" value="XM_013161353.1"/>
</dbReference>
<evidence type="ECO:0000256" key="4">
    <source>
        <dbReference type="RuleBase" id="RU364035"/>
    </source>
</evidence>
<keyword evidence="6" id="KW-1185">Reference proteome</keyword>
<dbReference type="AlphaFoldDB" id="S9R5S1"/>
<dbReference type="Proteomes" id="UP000016088">
    <property type="component" value="Unassembled WGS sequence"/>
</dbReference>
<keyword evidence="3 4" id="KW-0539">Nucleus</keyword>
<evidence type="ECO:0000256" key="1">
    <source>
        <dbReference type="ARBA" id="ARBA00004259"/>
    </source>
</evidence>
<name>S9R5S1_SCHOY</name>
<dbReference type="HOGENOM" id="CLU_011846_0_0_1"/>
<evidence type="ECO:0000256" key="2">
    <source>
        <dbReference type="ARBA" id="ARBA00010186"/>
    </source>
</evidence>
<comment type="subcellular location">
    <subcellularLocation>
        <location evidence="1">Nucleus envelope</location>
    </subcellularLocation>
    <subcellularLocation>
        <location evidence="4">Nucleus</location>
        <location evidence="4">Nuclear pore complex</location>
    </subcellularLocation>
</comment>
<dbReference type="OrthoDB" id="1918363at2759"/>
<dbReference type="InterPro" id="IPR007231">
    <property type="entry name" value="Nucleoporin_int_Nup93/Nic96"/>
</dbReference>
<dbReference type="GO" id="GO:0005643">
    <property type="term" value="C:nuclear pore"/>
    <property type="evidence" value="ECO:0007669"/>
    <property type="project" value="UniProtKB-SubCell"/>
</dbReference>
<dbReference type="VEuPathDB" id="FungiDB:SOCG_02863"/>
<keyword evidence="4" id="KW-0653">Protein transport</keyword>